<dbReference type="EMBL" id="JAQOWY010000383">
    <property type="protein sequence ID" value="KAK1842984.1"/>
    <property type="molecule type" value="Genomic_DNA"/>
</dbReference>
<gene>
    <name evidence="1" type="ORF">CCHR01_14390</name>
</gene>
<keyword evidence="2" id="KW-1185">Reference proteome</keyword>
<organism evidence="1 2">
    <name type="scientific">Colletotrichum chrysophilum</name>
    <dbReference type="NCBI Taxonomy" id="1836956"/>
    <lineage>
        <taxon>Eukaryota</taxon>
        <taxon>Fungi</taxon>
        <taxon>Dikarya</taxon>
        <taxon>Ascomycota</taxon>
        <taxon>Pezizomycotina</taxon>
        <taxon>Sordariomycetes</taxon>
        <taxon>Hypocreomycetidae</taxon>
        <taxon>Glomerellales</taxon>
        <taxon>Glomerellaceae</taxon>
        <taxon>Colletotrichum</taxon>
        <taxon>Colletotrichum gloeosporioides species complex</taxon>
    </lineage>
</organism>
<comment type="caution">
    <text evidence="1">The sequence shown here is derived from an EMBL/GenBank/DDBJ whole genome shotgun (WGS) entry which is preliminary data.</text>
</comment>
<protein>
    <submittedName>
        <fullName evidence="1">Uncharacterized protein</fullName>
    </submittedName>
</protein>
<proteinExistence type="predicted"/>
<evidence type="ECO:0000313" key="1">
    <source>
        <dbReference type="EMBL" id="KAK1842984.1"/>
    </source>
</evidence>
<dbReference type="AlphaFoldDB" id="A0AAD9E9M1"/>
<accession>A0AAD9E9M1</accession>
<evidence type="ECO:0000313" key="2">
    <source>
        <dbReference type="Proteomes" id="UP001243330"/>
    </source>
</evidence>
<name>A0AAD9E9M1_9PEZI</name>
<dbReference type="Proteomes" id="UP001243330">
    <property type="component" value="Unassembled WGS sequence"/>
</dbReference>
<sequence length="66" mass="7439">MDDSSPPVLKRHALPFIGPSSSTVQIFHIRQNSSQKCVLEPAPHIFSIWSSDGRRPHMLSVSSRKR</sequence>
<reference evidence="1" key="1">
    <citation type="submission" date="2023-01" db="EMBL/GenBank/DDBJ databases">
        <title>Colletotrichum chrysophilum M932 genome sequence.</title>
        <authorList>
            <person name="Baroncelli R."/>
        </authorList>
    </citation>
    <scope>NUCLEOTIDE SEQUENCE</scope>
    <source>
        <strain evidence="1">M932</strain>
    </source>
</reference>